<comment type="caution">
    <text evidence="1">The sequence shown here is derived from an EMBL/GenBank/DDBJ whole genome shotgun (WGS) entry which is preliminary data.</text>
</comment>
<organism evidence="1 2">
    <name type="scientific">Microscilla marina ATCC 23134</name>
    <dbReference type="NCBI Taxonomy" id="313606"/>
    <lineage>
        <taxon>Bacteria</taxon>
        <taxon>Pseudomonadati</taxon>
        <taxon>Bacteroidota</taxon>
        <taxon>Cytophagia</taxon>
        <taxon>Cytophagales</taxon>
        <taxon>Microscillaceae</taxon>
        <taxon>Microscilla</taxon>
    </lineage>
</organism>
<evidence type="ECO:0000313" key="1">
    <source>
        <dbReference type="EMBL" id="EAY29451.1"/>
    </source>
</evidence>
<accession>A1ZJZ8</accession>
<proteinExistence type="predicted"/>
<reference evidence="1 2" key="1">
    <citation type="submission" date="2007-01" db="EMBL/GenBank/DDBJ databases">
        <authorList>
            <person name="Haygood M."/>
            <person name="Podell S."/>
            <person name="Anderson C."/>
            <person name="Hopkinson B."/>
            <person name="Roe K."/>
            <person name="Barbeau K."/>
            <person name="Gaasterland T."/>
            <person name="Ferriera S."/>
            <person name="Johnson J."/>
            <person name="Kravitz S."/>
            <person name="Beeson K."/>
            <person name="Sutton G."/>
            <person name="Rogers Y.-H."/>
            <person name="Friedman R."/>
            <person name="Frazier M."/>
            <person name="Venter J.C."/>
        </authorList>
    </citation>
    <scope>NUCLEOTIDE SEQUENCE [LARGE SCALE GENOMIC DNA]</scope>
    <source>
        <strain evidence="1 2">ATCC 23134</strain>
    </source>
</reference>
<protein>
    <submittedName>
        <fullName evidence="1">Putative myosin</fullName>
    </submittedName>
</protein>
<sequence>MERIYFAPLLNSYATLAKEMDISSPEQVRERDIGIKAPRQAKSQKKIIAMLRDKRDKLDQLIQECEALWGIEK</sequence>
<dbReference type="Proteomes" id="UP000004095">
    <property type="component" value="Unassembled WGS sequence"/>
</dbReference>
<dbReference type="AlphaFoldDB" id="A1ZJZ8"/>
<dbReference type="EMBL" id="AAWS01000011">
    <property type="protein sequence ID" value="EAY29451.1"/>
    <property type="molecule type" value="Genomic_DNA"/>
</dbReference>
<gene>
    <name evidence="1" type="ORF">M23134_01511</name>
</gene>
<name>A1ZJZ8_MICM2</name>
<dbReference type="RefSeq" id="WP_002696513.1">
    <property type="nucleotide sequence ID" value="NZ_AAWS01000011.1"/>
</dbReference>
<keyword evidence="2" id="KW-1185">Reference proteome</keyword>
<evidence type="ECO:0000313" key="2">
    <source>
        <dbReference type="Proteomes" id="UP000004095"/>
    </source>
</evidence>